<organism evidence="11 12">
    <name type="scientific">Xanthobacter oligotrophicus</name>
    <dbReference type="NCBI Taxonomy" id="2607286"/>
    <lineage>
        <taxon>Bacteria</taxon>
        <taxon>Pseudomonadati</taxon>
        <taxon>Pseudomonadota</taxon>
        <taxon>Alphaproteobacteria</taxon>
        <taxon>Hyphomicrobiales</taxon>
        <taxon>Xanthobacteraceae</taxon>
        <taxon>Xanthobacter</taxon>
    </lineage>
</organism>
<accession>A0ABW6ZRR9</accession>
<keyword evidence="7 10" id="KW-1133">Transmembrane helix</keyword>
<dbReference type="PANTHER" id="PTHR11795:SF371">
    <property type="entry name" value="HIGH-AFFINITY BRANCHED-CHAIN AMINO ACID TRANSPORT SYSTEM PERMEASE PROTEIN LIVH"/>
    <property type="match status" value="1"/>
</dbReference>
<comment type="subcellular location">
    <subcellularLocation>
        <location evidence="1">Cell membrane</location>
        <topology evidence="1">Multi-pass membrane protein</topology>
    </subcellularLocation>
</comment>
<feature type="transmembrane region" description="Helical" evidence="10">
    <location>
        <begin position="217"/>
        <end position="245"/>
    </location>
</feature>
<dbReference type="InterPro" id="IPR052157">
    <property type="entry name" value="BCAA_transport_permease"/>
</dbReference>
<dbReference type="PANTHER" id="PTHR11795">
    <property type="entry name" value="BRANCHED-CHAIN AMINO ACID TRANSPORT SYSTEM PERMEASE PROTEIN LIVH"/>
    <property type="match status" value="1"/>
</dbReference>
<feature type="transmembrane region" description="Helical" evidence="10">
    <location>
        <begin position="6"/>
        <end position="26"/>
    </location>
</feature>
<keyword evidence="5 10" id="KW-0812">Transmembrane</keyword>
<keyword evidence="4" id="KW-0997">Cell inner membrane</keyword>
<evidence type="ECO:0000313" key="12">
    <source>
        <dbReference type="Proteomes" id="UP001604002"/>
    </source>
</evidence>
<evidence type="ECO:0000256" key="7">
    <source>
        <dbReference type="ARBA" id="ARBA00022989"/>
    </source>
</evidence>
<proteinExistence type="inferred from homology"/>
<evidence type="ECO:0000256" key="3">
    <source>
        <dbReference type="ARBA" id="ARBA00022475"/>
    </source>
</evidence>
<comment type="caution">
    <text evidence="11">The sequence shown here is derived from an EMBL/GenBank/DDBJ whole genome shotgun (WGS) entry which is preliminary data.</text>
</comment>
<evidence type="ECO:0000256" key="4">
    <source>
        <dbReference type="ARBA" id="ARBA00022519"/>
    </source>
</evidence>
<dbReference type="Proteomes" id="UP001604002">
    <property type="component" value="Unassembled WGS sequence"/>
</dbReference>
<feature type="transmembrane region" description="Helical" evidence="10">
    <location>
        <begin position="137"/>
        <end position="155"/>
    </location>
</feature>
<name>A0ABW6ZRR9_9HYPH</name>
<sequence length="286" mass="29756">MAQLIFNGLVTGLLIALPALSLALVFSVLRFANYAIGSTLTAGAYLVYAFNFGLGWPLPLAALAGMVASAGLALAIDRAVYEPLKGRGGVTLLVASIGVGLVLENTVRFIAGSSTRGFVVEVARPIRVLGLRINHEQITTIATVLLALAVVWIVFRFTRLGRAMRAVADNADLAAVRGISRQRVVTAVWVISSALATLAGVLIGLDGNVDPQMGWNYVLPVFTAAILGGIGNPMAAVAGAVLLGITEELATLVLAPHYRTMVAFAVMAILLLVRPTGLFGAQGAAR</sequence>
<feature type="transmembrane region" description="Helical" evidence="10">
    <location>
        <begin position="56"/>
        <end position="76"/>
    </location>
</feature>
<evidence type="ECO:0000256" key="8">
    <source>
        <dbReference type="ARBA" id="ARBA00023136"/>
    </source>
</evidence>
<feature type="transmembrane region" description="Helical" evidence="10">
    <location>
        <begin position="88"/>
        <end position="111"/>
    </location>
</feature>
<evidence type="ECO:0000256" key="6">
    <source>
        <dbReference type="ARBA" id="ARBA00022970"/>
    </source>
</evidence>
<comment type="similarity">
    <text evidence="9">Belongs to the binding-protein-dependent transport system permease family. LivHM subfamily.</text>
</comment>
<keyword evidence="8 10" id="KW-0472">Membrane</keyword>
<gene>
    <name evidence="11" type="ORF">V5F32_03850</name>
</gene>
<feature type="transmembrane region" description="Helical" evidence="10">
    <location>
        <begin position="184"/>
        <end position="205"/>
    </location>
</feature>
<dbReference type="CDD" id="cd06582">
    <property type="entry name" value="TM_PBP1_LivH_like"/>
    <property type="match status" value="1"/>
</dbReference>
<evidence type="ECO:0000256" key="1">
    <source>
        <dbReference type="ARBA" id="ARBA00004651"/>
    </source>
</evidence>
<dbReference type="Pfam" id="PF02653">
    <property type="entry name" value="BPD_transp_2"/>
    <property type="match status" value="1"/>
</dbReference>
<keyword evidence="3" id="KW-1003">Cell membrane</keyword>
<evidence type="ECO:0000313" key="11">
    <source>
        <dbReference type="EMBL" id="MFG1371288.1"/>
    </source>
</evidence>
<evidence type="ECO:0000256" key="5">
    <source>
        <dbReference type="ARBA" id="ARBA00022692"/>
    </source>
</evidence>
<evidence type="ECO:0000256" key="2">
    <source>
        <dbReference type="ARBA" id="ARBA00022448"/>
    </source>
</evidence>
<keyword evidence="6" id="KW-0029">Amino-acid transport</keyword>
<dbReference type="InterPro" id="IPR001851">
    <property type="entry name" value="ABC_transp_permease"/>
</dbReference>
<dbReference type="RefSeq" id="WP_393991296.1">
    <property type="nucleotide sequence ID" value="NZ_JBAFVH010000002.1"/>
</dbReference>
<evidence type="ECO:0000256" key="10">
    <source>
        <dbReference type="SAM" id="Phobius"/>
    </source>
</evidence>
<reference evidence="11 12" key="1">
    <citation type="submission" date="2024-02" db="EMBL/GenBank/DDBJ databases">
        <title>Expansion and revision of Xanthobacter and proposal of Roseixanthobacter gen. nov.</title>
        <authorList>
            <person name="Soltysiak M.P.M."/>
            <person name="Jalihal A."/>
            <person name="Ory A."/>
            <person name="Chrisophersen C."/>
            <person name="Lee A.D."/>
            <person name="Boulton J."/>
            <person name="Springer M."/>
        </authorList>
    </citation>
    <scope>NUCLEOTIDE SEQUENCE [LARGE SCALE GENOMIC DNA]</scope>
    <source>
        <strain evidence="11 12">23A</strain>
    </source>
</reference>
<feature type="transmembrane region" description="Helical" evidence="10">
    <location>
        <begin position="31"/>
        <end position="50"/>
    </location>
</feature>
<dbReference type="EMBL" id="JBAFVH010000002">
    <property type="protein sequence ID" value="MFG1371288.1"/>
    <property type="molecule type" value="Genomic_DNA"/>
</dbReference>
<evidence type="ECO:0000256" key="9">
    <source>
        <dbReference type="ARBA" id="ARBA00037998"/>
    </source>
</evidence>
<keyword evidence="12" id="KW-1185">Reference proteome</keyword>
<keyword evidence="2" id="KW-0813">Transport</keyword>
<protein>
    <submittedName>
        <fullName evidence="11">Branched-chain amino acid ABC transporter permease</fullName>
    </submittedName>
</protein>